<dbReference type="PIRSF" id="PIRSF005426">
    <property type="entry name" value="Frp"/>
    <property type="match status" value="1"/>
</dbReference>
<feature type="domain" description="Nitroreductase" evidence="6">
    <location>
        <begin position="30"/>
        <end position="184"/>
    </location>
</feature>
<evidence type="ECO:0000256" key="2">
    <source>
        <dbReference type="ARBA" id="ARBA00022630"/>
    </source>
</evidence>
<dbReference type="PANTHER" id="PTHR43425:SF2">
    <property type="entry name" value="OXYGEN-INSENSITIVE NADPH NITROREDUCTASE"/>
    <property type="match status" value="1"/>
</dbReference>
<gene>
    <name evidence="7" type="ORF">ACBP88_14230</name>
</gene>
<evidence type="ECO:0000313" key="8">
    <source>
        <dbReference type="Proteomes" id="UP001567350"/>
    </source>
</evidence>
<dbReference type="CDD" id="cd02146">
    <property type="entry name" value="NfsA-like"/>
    <property type="match status" value="1"/>
</dbReference>
<protein>
    <submittedName>
        <fullName evidence="7">NADPH-dependent oxidoreductase</fullName>
    </submittedName>
</protein>
<dbReference type="EMBL" id="JBGJLR010000018">
    <property type="protein sequence ID" value="MEZ2740585.1"/>
    <property type="molecule type" value="Genomic_DNA"/>
</dbReference>
<evidence type="ECO:0000256" key="4">
    <source>
        <dbReference type="ARBA" id="ARBA00023002"/>
    </source>
</evidence>
<sequence length="279" mass="30351">MTVTALQARYGDAAPALNLPELPVLDAMLSHRSVRHFVRDALPEHTLETLVAAAQSAPTSSNLQTWSVIAVESQERREALANLVGPQKHLAVAPLVLVFLADLSRIERLGQAQGRDPVGLHYLDTFLMGVIDAALAAQNAVVAAEAMGLGTVYVGGMRNQPEEVVKVLGTPPNVFPVFGLVVGRPDPAKPAAIKPRLPQSAVLHREQYQVPADQSQEIGDYNEALRQFMRTHGMREVDWSAQVVERLGSPEALTGRHRLYEALRNAGFRYTDIDSSTEG</sequence>
<reference evidence="7 8" key="1">
    <citation type="submission" date="2024-08" db="EMBL/GenBank/DDBJ databases">
        <authorList>
            <person name="Feng Z."/>
            <person name="Ronholm J."/>
        </authorList>
    </citation>
    <scope>NUCLEOTIDE SEQUENCE [LARGE SCALE GENOMIC DNA]</scope>
    <source>
        <strain evidence="7 8">4-AB0-8</strain>
    </source>
</reference>
<dbReference type="PANTHER" id="PTHR43425">
    <property type="entry name" value="OXYGEN-INSENSITIVE NADPH NITROREDUCTASE"/>
    <property type="match status" value="1"/>
</dbReference>
<dbReference type="Gene3D" id="3.40.109.10">
    <property type="entry name" value="NADH Oxidase"/>
    <property type="match status" value="1"/>
</dbReference>
<name>A0ABV4IFH3_9BURK</name>
<comment type="similarity">
    <text evidence="1 5">Belongs to the flavin oxidoreductase frp family.</text>
</comment>
<evidence type="ECO:0000259" key="6">
    <source>
        <dbReference type="Pfam" id="PF00881"/>
    </source>
</evidence>
<keyword evidence="4 5" id="KW-0560">Oxidoreductase</keyword>
<keyword evidence="2 5" id="KW-0285">Flavoprotein</keyword>
<keyword evidence="8" id="KW-1185">Reference proteome</keyword>
<keyword evidence="3 5" id="KW-0288">FMN</keyword>
<dbReference type="InterPro" id="IPR029479">
    <property type="entry name" value="Nitroreductase"/>
</dbReference>
<dbReference type="InterPro" id="IPR000415">
    <property type="entry name" value="Nitroreductase-like"/>
</dbReference>
<dbReference type="InterPro" id="IPR016446">
    <property type="entry name" value="Flavin_OxRdtase_Frp"/>
</dbReference>
<dbReference type="Proteomes" id="UP001567350">
    <property type="component" value="Unassembled WGS sequence"/>
</dbReference>
<comment type="caution">
    <text evidence="7">The sequence shown here is derived from an EMBL/GenBank/DDBJ whole genome shotgun (WGS) entry which is preliminary data.</text>
</comment>
<dbReference type="SUPFAM" id="SSF55469">
    <property type="entry name" value="FMN-dependent nitroreductase-like"/>
    <property type="match status" value="1"/>
</dbReference>
<evidence type="ECO:0000256" key="3">
    <source>
        <dbReference type="ARBA" id="ARBA00022643"/>
    </source>
</evidence>
<organism evidence="7 8">
    <name type="scientific">Comamonas jiangduensis</name>
    <dbReference type="NCBI Taxonomy" id="1194168"/>
    <lineage>
        <taxon>Bacteria</taxon>
        <taxon>Pseudomonadati</taxon>
        <taxon>Pseudomonadota</taxon>
        <taxon>Betaproteobacteria</taxon>
        <taxon>Burkholderiales</taxon>
        <taxon>Comamonadaceae</taxon>
        <taxon>Comamonas</taxon>
    </lineage>
</organism>
<proteinExistence type="inferred from homology"/>
<evidence type="ECO:0000256" key="5">
    <source>
        <dbReference type="PIRNR" id="PIRNR005426"/>
    </source>
</evidence>
<accession>A0ABV4IFH3</accession>
<dbReference type="RefSeq" id="WP_370893516.1">
    <property type="nucleotide sequence ID" value="NZ_JBGJLR010000018.1"/>
</dbReference>
<evidence type="ECO:0000313" key="7">
    <source>
        <dbReference type="EMBL" id="MEZ2740585.1"/>
    </source>
</evidence>
<dbReference type="Pfam" id="PF00881">
    <property type="entry name" value="Nitroreductase"/>
    <property type="match status" value="1"/>
</dbReference>
<evidence type="ECO:0000256" key="1">
    <source>
        <dbReference type="ARBA" id="ARBA00008366"/>
    </source>
</evidence>
<keyword evidence="5" id="KW-0521">NADP</keyword>